<organism evidence="2 3">
    <name type="scientific">Thermococcus barossii</name>
    <dbReference type="NCBI Taxonomy" id="54077"/>
    <lineage>
        <taxon>Archaea</taxon>
        <taxon>Methanobacteriati</taxon>
        <taxon>Methanobacteriota</taxon>
        <taxon>Thermococci</taxon>
        <taxon>Thermococcales</taxon>
        <taxon>Thermococcaceae</taxon>
        <taxon>Thermococcus</taxon>
    </lineage>
</organism>
<name>A0A2Z2MRH5_9EURY</name>
<keyword evidence="1" id="KW-0472">Membrane</keyword>
<dbReference type="RefSeq" id="WP_088864532.1">
    <property type="nucleotide sequence ID" value="NZ_CP015101.1"/>
</dbReference>
<dbReference type="KEGG" id="tbs:A3L01_03680"/>
<keyword evidence="1" id="KW-0812">Transmembrane</keyword>
<reference evidence="2 3" key="1">
    <citation type="submission" date="2016-04" db="EMBL/GenBank/DDBJ databases">
        <title>Complete genome sequence of Thermococcus barossii type strain SHCK-94.</title>
        <authorList>
            <person name="Oger P.M."/>
        </authorList>
    </citation>
    <scope>NUCLEOTIDE SEQUENCE [LARGE SCALE GENOMIC DNA]</scope>
    <source>
        <strain evidence="2 3">SHCK-94</strain>
    </source>
</reference>
<dbReference type="AlphaFoldDB" id="A0A2Z2MRH5"/>
<feature type="transmembrane region" description="Helical" evidence="1">
    <location>
        <begin position="75"/>
        <end position="93"/>
    </location>
</feature>
<feature type="transmembrane region" description="Helical" evidence="1">
    <location>
        <begin position="99"/>
        <end position="119"/>
    </location>
</feature>
<keyword evidence="3" id="KW-1185">Reference proteome</keyword>
<evidence type="ECO:0000313" key="2">
    <source>
        <dbReference type="EMBL" id="ASJ04508.1"/>
    </source>
</evidence>
<dbReference type="Proteomes" id="UP000250272">
    <property type="component" value="Chromosome"/>
</dbReference>
<dbReference type="OrthoDB" id="94128at2157"/>
<evidence type="ECO:0000313" key="3">
    <source>
        <dbReference type="Proteomes" id="UP000250272"/>
    </source>
</evidence>
<protein>
    <submittedName>
        <fullName evidence="2">Uncharacterized protein</fullName>
    </submittedName>
</protein>
<feature type="transmembrane region" description="Helical" evidence="1">
    <location>
        <begin position="49"/>
        <end position="68"/>
    </location>
</feature>
<gene>
    <name evidence="2" type="ORF">A3L01_03680</name>
</gene>
<accession>A0A2Z2MRH5</accession>
<evidence type="ECO:0000256" key="1">
    <source>
        <dbReference type="SAM" id="Phobius"/>
    </source>
</evidence>
<proteinExistence type="predicted"/>
<dbReference type="EMBL" id="CP015101">
    <property type="protein sequence ID" value="ASJ04508.1"/>
    <property type="molecule type" value="Genomic_DNA"/>
</dbReference>
<feature type="transmembrane region" description="Helical" evidence="1">
    <location>
        <begin position="131"/>
        <end position="150"/>
    </location>
</feature>
<sequence length="156" mass="17701">MKLRSLLYPFLFPAWEFLLMVSLPSRYYVKAFCLQIHPYPICDFHFGPSATFVLFATAPFLIAIILGLWKKWGKLVAFGVPSLAVVLITILLLDIFERSWISFFVPATVSVVLYSLPGIRLDGQIRRVERLIWIATSLIVSFILCLMVWGGTSVSV</sequence>
<keyword evidence="1" id="KW-1133">Transmembrane helix</keyword>
<dbReference type="GeneID" id="33325841"/>
<feature type="transmembrane region" description="Helical" evidence="1">
    <location>
        <begin position="7"/>
        <end position="29"/>
    </location>
</feature>